<feature type="domain" description="URB1 C-terminal" evidence="2">
    <location>
        <begin position="1591"/>
        <end position="1743"/>
    </location>
</feature>
<dbReference type="InterPro" id="IPR039844">
    <property type="entry name" value="URB1"/>
</dbReference>
<protein>
    <submittedName>
        <fullName evidence="3">Ribosome 60S biogenesis N-terminal-domain-containing protein</fullName>
    </submittedName>
</protein>
<dbReference type="OrthoDB" id="72892at2759"/>
<dbReference type="InterPro" id="IPR021714">
    <property type="entry name" value="URB1_N"/>
</dbReference>
<keyword evidence="4" id="KW-1185">Reference proteome</keyword>
<reference evidence="4" key="1">
    <citation type="journal article" date="2018" name="Nat. Microbiol.">
        <title>Leveraging single-cell genomics to expand the fungal tree of life.</title>
        <authorList>
            <person name="Ahrendt S.R."/>
            <person name="Quandt C.A."/>
            <person name="Ciobanu D."/>
            <person name="Clum A."/>
            <person name="Salamov A."/>
            <person name="Andreopoulos B."/>
            <person name="Cheng J.F."/>
            <person name="Woyke T."/>
            <person name="Pelin A."/>
            <person name="Henrissat B."/>
            <person name="Reynolds N.K."/>
            <person name="Benny G.L."/>
            <person name="Smith M.E."/>
            <person name="James T.Y."/>
            <person name="Grigoriev I.V."/>
        </authorList>
    </citation>
    <scope>NUCLEOTIDE SEQUENCE [LARGE SCALE GENOMIC DNA]</scope>
</reference>
<evidence type="ECO:0000313" key="3">
    <source>
        <dbReference type="EMBL" id="RKP15421.1"/>
    </source>
</evidence>
<evidence type="ECO:0000313" key="4">
    <source>
        <dbReference type="Proteomes" id="UP000267251"/>
    </source>
</evidence>
<proteinExistence type="predicted"/>
<feature type="domain" description="URB1 N-terminal" evidence="1">
    <location>
        <begin position="121"/>
        <end position="454"/>
    </location>
</feature>
<gene>
    <name evidence="3" type="ORF">BJ684DRAFT_14329</name>
</gene>
<name>A0A4P9YAB8_9FUNG</name>
<sequence length="1856" mass="204612">MLGESTTDFDQNGLDKTLLPLFFNHPSSIMPTQIPTSSAVVGPALGNDTHASITCPAEWKVSDCFLNVVELSEALESEDPPTLAVSLTRLLHQLALPVDTYPAAERAVEDYLGLSPRLNRLFAIWEHARESQDRSLYIVFDVLSLLIRRLPYLPGVAGETVLELVSYLTQELNLATFLHPAFSSGGRTTLLAMRFLHFLLALPSSDFGLSIGIRTGPRVVRTILGKLDLKYLHRHASATTRKEPSKLAPSDEDTKLEWLSDKEFLLPLWRPLFKDTSEAMDLALQGVLRTVVEDDRIRRSIKNPVLLAGNALFDQLQRILDEDEEDKATGIILPFLRALCCRPDVGLNYREDGWYPMVSAEDRNALNIGKSGGNRAAGEGSKGPISKGAEMAAQGQVHNRAILRFIKQLRPTEKLPQRTILLDILQALPELSSPYWKACRLSYEPRLSLKWLCNMELLLQYTLLPIPPLRAYPPPVLRMADMLIPQPPLTRAILIKALQISSPSLVRYKGLLVLRALLDLVGRTLEALEGQAIIELDEIRWKGVAKALRESCARRLPDPQMILGMATTQRDGSGGASGSSLPTTQDALLKDTALSTLRAYVIVLRPSPVPVPTDVTRLFQSTTDSGSPSQGIVSPFRQAALLELLSMAPDFRWTSKSPFEHRPIEVICWLRAFQDVVEEEMARNNEAERAQVVNHIVKTMDGAWERLHISPYRYYDSLAQVRSSVLGRMNKVKGDRFSAFTGQVCGDGDDGMGEGPGEVTPSSSFSPLLLLLASEQEIKGSGGGEALRKSLIRCIVGRLSRQLPLLDIYILHGVLEEQSLDSSYLSPLLASSYLSQCPSGGQDDSLSLTSAPAIQDNLQSLQDPKGTLEERVSATCSLIHALIFHQPFPQALEVCERLRAGLAQGGMVSTPKPSLPSFVEMERSIDVLLVEPSIKSAFIACAQTLLPPHQKVDLWVEEEIFSLLLRCIYSPGTEASRSWYRQYLTGVIYTHVNGSPSKTIPKKQVTWLSHAIRAILTVEDALGMCKTLSREGKGWSTVPCPIVRALAHVIQSRPLEGQGGGGEDEWGVLAWSSLSSALPYISRTPGLEDLCSSLLHSRPDVSLDLSASVRDSLLAALRNPAASLDASVVQGRWRLVTEAMGRSGDGMRELHRGVVGLVLSTAWPPTSWSRSNIRSCTESLFLGLLQAPVEVLGEARTRKALVRVHELLCSQRHRGFCGIVTSSSVDTMIHAILKASRISHEICLTECHGWMAREGAAVWTGSARSLPEWALAQGLLNITSKESETTRSHLFKTILQAMSEHFSRGTTDGKDEDISTLLQSLLAHGALVIPSEVMAYFDKMLQGEGGEEGLQVTTRALMAFLVRSPAEDQDIPRIVFQKLLDYFHPSRVTQGSRCSHLLLVLLLALLLVRQPIDLIHQWSHHRITGVWRLFLDHYRGTYTPADRLILQAIEASERALRQISESPAPSPLPVLLLWGCQMLPDFAGIPSEDTMEEEKIDALPPLDEVMIRAALDRLEPRAILKTLRDFPDEAGETLDHVGLIRVTDAALENAEQGSEKRMDPSFWLTYALNLFGLSSRQSSLLLRGWVERNGLGLTLACLGSPNDRLRQIAYSLLDQIYPTLNEARIRFRGAGQVALLLTWVKDAITAREDGLDDLDESDRKAVLAKAYPCLPGPISTFVAQAVAILLNPEHHLFPSINRHLLQRPMADLQDIPLFYELFHSTSADASRGRIWLFHLLISGLRDSQPSTLPPPFVLPRRGLGPSRSFFIPVSHGLAPSPPFIIIGPGKGHIVSINSPGFGQAAFYPSLVSYGVHLLGKSLGPGTRWGGMVKAGLGDGQGIPEYQKDLVQISLQEPFMQ</sequence>
<organism evidence="3 4">
    <name type="scientific">Piptocephalis cylindrospora</name>
    <dbReference type="NCBI Taxonomy" id="1907219"/>
    <lineage>
        <taxon>Eukaryota</taxon>
        <taxon>Fungi</taxon>
        <taxon>Fungi incertae sedis</taxon>
        <taxon>Zoopagomycota</taxon>
        <taxon>Zoopagomycotina</taxon>
        <taxon>Zoopagomycetes</taxon>
        <taxon>Zoopagales</taxon>
        <taxon>Piptocephalidaceae</taxon>
        <taxon>Piptocephalis</taxon>
    </lineage>
</organism>
<dbReference type="Pfam" id="PF16201">
    <property type="entry name" value="NopRA1"/>
    <property type="match status" value="1"/>
</dbReference>
<dbReference type="PANTHER" id="PTHR13500:SF0">
    <property type="entry name" value="NUCLEOLAR PRE-RIBOSOMAL-ASSOCIATED PROTEIN 1"/>
    <property type="match status" value="1"/>
</dbReference>
<evidence type="ECO:0000259" key="2">
    <source>
        <dbReference type="Pfam" id="PF16201"/>
    </source>
</evidence>
<accession>A0A4P9YAB8</accession>
<dbReference type="GO" id="GO:0000463">
    <property type="term" value="P:maturation of LSU-rRNA from tricistronic rRNA transcript (SSU-rRNA, 5.8S rRNA, LSU-rRNA)"/>
    <property type="evidence" value="ECO:0007669"/>
    <property type="project" value="TreeGrafter"/>
</dbReference>
<evidence type="ECO:0000259" key="1">
    <source>
        <dbReference type="Pfam" id="PF11707"/>
    </source>
</evidence>
<dbReference type="GO" id="GO:0000466">
    <property type="term" value="P:maturation of 5.8S rRNA from tricistronic rRNA transcript (SSU-rRNA, 5.8S rRNA, LSU-rRNA)"/>
    <property type="evidence" value="ECO:0007669"/>
    <property type="project" value="TreeGrafter"/>
</dbReference>
<dbReference type="GO" id="GO:0005730">
    <property type="term" value="C:nucleolus"/>
    <property type="evidence" value="ECO:0007669"/>
    <property type="project" value="TreeGrafter"/>
</dbReference>
<dbReference type="EMBL" id="KZ987733">
    <property type="protein sequence ID" value="RKP15421.1"/>
    <property type="molecule type" value="Genomic_DNA"/>
</dbReference>
<dbReference type="Pfam" id="PF11707">
    <property type="entry name" value="Npa1"/>
    <property type="match status" value="1"/>
</dbReference>
<dbReference type="Proteomes" id="UP000267251">
    <property type="component" value="Unassembled WGS sequence"/>
</dbReference>
<dbReference type="PANTHER" id="PTHR13500">
    <property type="entry name" value="NUCLEOLAR PRERIBOSOMAL-ASSOCIATED PROTEIN 1"/>
    <property type="match status" value="1"/>
</dbReference>
<dbReference type="InterPro" id="IPR032436">
    <property type="entry name" value="URB1_C"/>
</dbReference>